<protein>
    <submittedName>
        <fullName evidence="7">Flippase-like domain-containing protein</fullName>
    </submittedName>
</protein>
<evidence type="ECO:0000256" key="1">
    <source>
        <dbReference type="ARBA" id="ARBA00004651"/>
    </source>
</evidence>
<accession>A0A9X2FHW8</accession>
<keyword evidence="2" id="KW-1003">Cell membrane</keyword>
<evidence type="ECO:0000313" key="7">
    <source>
        <dbReference type="EMBL" id="MCO6046566.1"/>
    </source>
</evidence>
<dbReference type="RefSeq" id="WP_252854680.1">
    <property type="nucleotide sequence ID" value="NZ_JAMXLR010000076.1"/>
</dbReference>
<feature type="transmembrane region" description="Helical" evidence="6">
    <location>
        <begin position="213"/>
        <end position="235"/>
    </location>
</feature>
<dbReference type="AlphaFoldDB" id="A0A9X2FHW8"/>
<dbReference type="InterPro" id="IPR022791">
    <property type="entry name" value="L-PG_synthase/AglD"/>
</dbReference>
<feature type="transmembrane region" description="Helical" evidence="6">
    <location>
        <begin position="19"/>
        <end position="36"/>
    </location>
</feature>
<evidence type="ECO:0000256" key="4">
    <source>
        <dbReference type="ARBA" id="ARBA00022989"/>
    </source>
</evidence>
<sequence length="333" mass="35084">MSSPSTFDRFTGSPAIRRLIRWCITLLVVGLVLWFAGGTVRQGWQQLSTSDIDISWPWVALSAGLYIVGLAPMAFYWRLALGSLGERPPLLAVVRGYYLGHLGKYVPGKAMVAVLRTGALVQSGCRPRSTVVSVFLETLSFMATGGMLAALLLVASGDAPAQYAWLSAGLALLVGLPITPPIARKLAGRVLAKQQAEGDQPTSSLLAGITWRLTAAGVACSTIAWTLLGLSLWAAVRSVGTTGAGPFAQLALWIEAVTLPVVAGFLSLIPGGAFVRDFLQVELLAPALPEGTSALLAAGLWRLISVSSEGAICGILEASRLCRRQRPTSDDTT</sequence>
<keyword evidence="5 6" id="KW-0472">Membrane</keyword>
<dbReference type="Pfam" id="PF03706">
    <property type="entry name" value="LPG_synthase_TM"/>
    <property type="match status" value="1"/>
</dbReference>
<comment type="subcellular location">
    <subcellularLocation>
        <location evidence="1">Cell membrane</location>
        <topology evidence="1">Multi-pass membrane protein</topology>
    </subcellularLocation>
</comment>
<reference evidence="7" key="1">
    <citation type="submission" date="2022-06" db="EMBL/GenBank/DDBJ databases">
        <title>Aeoliella straminimaris, a novel planctomycete from sediments.</title>
        <authorList>
            <person name="Vitorino I.R."/>
            <person name="Lage O.M."/>
        </authorList>
    </citation>
    <scope>NUCLEOTIDE SEQUENCE</scope>
    <source>
        <strain evidence="7">ICT_H6.2</strain>
    </source>
</reference>
<evidence type="ECO:0000256" key="2">
    <source>
        <dbReference type="ARBA" id="ARBA00022475"/>
    </source>
</evidence>
<evidence type="ECO:0000313" key="8">
    <source>
        <dbReference type="Proteomes" id="UP001155241"/>
    </source>
</evidence>
<keyword evidence="8" id="KW-1185">Reference proteome</keyword>
<evidence type="ECO:0000256" key="6">
    <source>
        <dbReference type="SAM" id="Phobius"/>
    </source>
</evidence>
<dbReference type="EMBL" id="JAMXLR010000076">
    <property type="protein sequence ID" value="MCO6046566.1"/>
    <property type="molecule type" value="Genomic_DNA"/>
</dbReference>
<proteinExistence type="predicted"/>
<keyword evidence="4 6" id="KW-1133">Transmembrane helix</keyword>
<keyword evidence="3 6" id="KW-0812">Transmembrane</keyword>
<feature type="transmembrane region" description="Helical" evidence="6">
    <location>
        <begin position="163"/>
        <end position="183"/>
    </location>
</feature>
<comment type="caution">
    <text evidence="7">The sequence shown here is derived from an EMBL/GenBank/DDBJ whole genome shotgun (WGS) entry which is preliminary data.</text>
</comment>
<evidence type="ECO:0000256" key="3">
    <source>
        <dbReference type="ARBA" id="ARBA00022692"/>
    </source>
</evidence>
<dbReference type="Proteomes" id="UP001155241">
    <property type="component" value="Unassembled WGS sequence"/>
</dbReference>
<feature type="transmembrane region" description="Helical" evidence="6">
    <location>
        <begin position="56"/>
        <end position="77"/>
    </location>
</feature>
<feature type="transmembrane region" description="Helical" evidence="6">
    <location>
        <begin position="247"/>
        <end position="269"/>
    </location>
</feature>
<feature type="transmembrane region" description="Helical" evidence="6">
    <location>
        <begin position="134"/>
        <end position="157"/>
    </location>
</feature>
<gene>
    <name evidence="7" type="ORF">NG895_21930</name>
</gene>
<name>A0A9X2FHW8_9BACT</name>
<dbReference type="GO" id="GO:0005886">
    <property type="term" value="C:plasma membrane"/>
    <property type="evidence" value="ECO:0007669"/>
    <property type="project" value="UniProtKB-SubCell"/>
</dbReference>
<evidence type="ECO:0000256" key="5">
    <source>
        <dbReference type="ARBA" id="ARBA00023136"/>
    </source>
</evidence>
<organism evidence="7 8">
    <name type="scientific">Aeoliella straminimaris</name>
    <dbReference type="NCBI Taxonomy" id="2954799"/>
    <lineage>
        <taxon>Bacteria</taxon>
        <taxon>Pseudomonadati</taxon>
        <taxon>Planctomycetota</taxon>
        <taxon>Planctomycetia</taxon>
        <taxon>Pirellulales</taxon>
        <taxon>Lacipirellulaceae</taxon>
        <taxon>Aeoliella</taxon>
    </lineage>
</organism>